<evidence type="ECO:0000313" key="4">
    <source>
        <dbReference type="Proteomes" id="UP000001353"/>
    </source>
</evidence>
<keyword evidence="1" id="KW-0521">NADP</keyword>
<dbReference type="Gene3D" id="3.90.180.10">
    <property type="entry name" value="Medium-chain alcohol dehydrogenases, catalytic domain"/>
    <property type="match status" value="1"/>
</dbReference>
<dbReference type="KEGG" id="rli:RLO149_c027970"/>
<dbReference type="Pfam" id="PF08240">
    <property type="entry name" value="ADH_N"/>
    <property type="match status" value="1"/>
</dbReference>
<organism evidence="3 4">
    <name type="scientific">Roseobacter litoralis (strain ATCC 49566 / DSM 6996 / JCM 21268 / NBRC 15278 / OCh 149)</name>
    <dbReference type="NCBI Taxonomy" id="391595"/>
    <lineage>
        <taxon>Bacteria</taxon>
        <taxon>Pseudomonadati</taxon>
        <taxon>Pseudomonadota</taxon>
        <taxon>Alphaproteobacteria</taxon>
        <taxon>Rhodobacterales</taxon>
        <taxon>Roseobacteraceae</taxon>
        <taxon>Roseobacter</taxon>
    </lineage>
</organism>
<dbReference type="Proteomes" id="UP000001353">
    <property type="component" value="Chromosome"/>
</dbReference>
<accession>F7ZFD6</accession>
<name>F7ZFD6_ROSLO</name>
<dbReference type="InterPro" id="IPR011032">
    <property type="entry name" value="GroES-like_sf"/>
</dbReference>
<protein>
    <submittedName>
        <fullName evidence="3">Zinc-binding alcohol dehydrogenase, GroES-like protein</fullName>
    </submittedName>
</protein>
<dbReference type="HOGENOM" id="CLU_026673_3_1_5"/>
<dbReference type="InterPro" id="IPR013154">
    <property type="entry name" value="ADH-like_N"/>
</dbReference>
<dbReference type="eggNOG" id="COG0604">
    <property type="taxonomic scope" value="Bacteria"/>
</dbReference>
<dbReference type="InterPro" id="IPR020843">
    <property type="entry name" value="ER"/>
</dbReference>
<gene>
    <name evidence="3" type="ordered locus">RLO149_c027970</name>
</gene>
<dbReference type="PANTHER" id="PTHR44154">
    <property type="entry name" value="QUINONE OXIDOREDUCTASE"/>
    <property type="match status" value="1"/>
</dbReference>
<evidence type="ECO:0000256" key="1">
    <source>
        <dbReference type="ARBA" id="ARBA00022857"/>
    </source>
</evidence>
<dbReference type="SUPFAM" id="SSF50129">
    <property type="entry name" value="GroES-like"/>
    <property type="match status" value="1"/>
</dbReference>
<evidence type="ECO:0000259" key="2">
    <source>
        <dbReference type="SMART" id="SM00829"/>
    </source>
</evidence>
<dbReference type="CDD" id="cd08253">
    <property type="entry name" value="zeta_crystallin"/>
    <property type="match status" value="1"/>
</dbReference>
<dbReference type="SUPFAM" id="SSF51735">
    <property type="entry name" value="NAD(P)-binding Rossmann-fold domains"/>
    <property type="match status" value="1"/>
</dbReference>
<dbReference type="AlphaFoldDB" id="F7ZFD6"/>
<dbReference type="Pfam" id="PF00107">
    <property type="entry name" value="ADH_zinc_N"/>
    <property type="match status" value="1"/>
</dbReference>
<dbReference type="InterPro" id="IPR036291">
    <property type="entry name" value="NAD(P)-bd_dom_sf"/>
</dbReference>
<dbReference type="EMBL" id="CP002623">
    <property type="protein sequence ID" value="AEI94759.1"/>
    <property type="molecule type" value="Genomic_DNA"/>
</dbReference>
<proteinExistence type="predicted"/>
<dbReference type="PANTHER" id="PTHR44154:SF1">
    <property type="entry name" value="QUINONE OXIDOREDUCTASE"/>
    <property type="match status" value="1"/>
</dbReference>
<keyword evidence="4" id="KW-1185">Reference proteome</keyword>
<dbReference type="InterPro" id="IPR051603">
    <property type="entry name" value="Zinc-ADH_QOR/CCCR"/>
</dbReference>
<dbReference type="STRING" id="391595.RLO149_c027970"/>
<dbReference type="SMART" id="SM00829">
    <property type="entry name" value="PKS_ER"/>
    <property type="match status" value="1"/>
</dbReference>
<dbReference type="InterPro" id="IPR013149">
    <property type="entry name" value="ADH-like_C"/>
</dbReference>
<dbReference type="GO" id="GO:0016491">
    <property type="term" value="F:oxidoreductase activity"/>
    <property type="evidence" value="ECO:0007669"/>
    <property type="project" value="InterPro"/>
</dbReference>
<feature type="domain" description="Enoyl reductase (ER)" evidence="2">
    <location>
        <begin position="34"/>
        <end position="347"/>
    </location>
</feature>
<sequence length="351" mass="36892">MGLQPALRHGIVSRKLTKGMKMRAITYNRYGPAGEVLALTDVPVQPPGPGEVQVELAYSAVNPSDVKRRAGARPGETKLPYDQICPHNDGSGTIVAVGEGVNPARIAEPVWIWNGQFNRAWGTAAEVITIASHQAVALPKGVDLQTGASLGIPGLTAAHTVFGGGNIRGQSLLIHGANGTVGHIAVQLAKWGGAKVIATASPSGFERCLKAGADSVLDYNAPNLAQDLLAENAGQEYHRIIDVEFGENIETNAKIIAENGTLSVYGSAKNMTPAIPFGALLFKAVTIDIALIYILRSEEREKATNYLHDALSAGAVICPTKEIFTLTQTARAHQAVEAGGRDGAILIDVTT</sequence>
<dbReference type="Gene3D" id="3.40.50.720">
    <property type="entry name" value="NAD(P)-binding Rossmann-like Domain"/>
    <property type="match status" value="1"/>
</dbReference>
<reference evidence="3 4" key="1">
    <citation type="journal article" date="2011" name="BMC Genomics">
        <title>Comparative genome analysis and genome-guided physiological analysis of Roseobacter litoralis.</title>
        <authorList>
            <person name="Kalhoefer D."/>
            <person name="Thole S."/>
            <person name="Voget S."/>
            <person name="Lehmann R."/>
            <person name="Liesegang H."/>
            <person name="Wollher A."/>
            <person name="Daniel R."/>
            <person name="Simon M."/>
            <person name="Brinkhoff T."/>
        </authorList>
    </citation>
    <scope>NUCLEOTIDE SEQUENCE [LARGE SCALE GENOMIC DNA]</scope>
    <source>
        <strain evidence="4">ATCC 49566 / DSM 6996 / JCM 21268 / NBRC 15278 / OCh 149</strain>
    </source>
</reference>
<evidence type="ECO:0000313" key="3">
    <source>
        <dbReference type="EMBL" id="AEI94759.1"/>
    </source>
</evidence>